<evidence type="ECO:0000313" key="2">
    <source>
        <dbReference type="Proteomes" id="UP001295684"/>
    </source>
</evidence>
<comment type="caution">
    <text evidence="1">The sequence shown here is derived from an EMBL/GenBank/DDBJ whole genome shotgun (WGS) entry which is preliminary data.</text>
</comment>
<reference evidence="1" key="1">
    <citation type="submission" date="2023-07" db="EMBL/GenBank/DDBJ databases">
        <authorList>
            <consortium name="AG Swart"/>
            <person name="Singh M."/>
            <person name="Singh A."/>
            <person name="Seah K."/>
            <person name="Emmerich C."/>
        </authorList>
    </citation>
    <scope>NUCLEOTIDE SEQUENCE</scope>
    <source>
        <strain evidence="1">DP1</strain>
    </source>
</reference>
<dbReference type="EMBL" id="CAMPGE010028693">
    <property type="protein sequence ID" value="CAI2386202.1"/>
    <property type="molecule type" value="Genomic_DNA"/>
</dbReference>
<protein>
    <submittedName>
        <fullName evidence="1">Uncharacterized protein</fullName>
    </submittedName>
</protein>
<dbReference type="Proteomes" id="UP001295684">
    <property type="component" value="Unassembled WGS sequence"/>
</dbReference>
<keyword evidence="2" id="KW-1185">Reference proteome</keyword>
<organism evidence="1 2">
    <name type="scientific">Euplotes crassus</name>
    <dbReference type="NCBI Taxonomy" id="5936"/>
    <lineage>
        <taxon>Eukaryota</taxon>
        <taxon>Sar</taxon>
        <taxon>Alveolata</taxon>
        <taxon>Ciliophora</taxon>
        <taxon>Intramacronucleata</taxon>
        <taxon>Spirotrichea</taxon>
        <taxon>Hypotrichia</taxon>
        <taxon>Euplotida</taxon>
        <taxon>Euplotidae</taxon>
        <taxon>Moneuplotes</taxon>
    </lineage>
</organism>
<gene>
    <name evidence="1" type="ORF">ECRASSUSDP1_LOCUS27808</name>
</gene>
<sequence>MQVPYALHSLCLVIPVLVLPHQIGHFCPPVVTSSGSHNFDLFEFPFWNFCYYEFLVLLQIL</sequence>
<accession>A0AAD1Y7V5</accession>
<proteinExistence type="predicted"/>
<evidence type="ECO:0000313" key="1">
    <source>
        <dbReference type="EMBL" id="CAI2386202.1"/>
    </source>
</evidence>
<name>A0AAD1Y7V5_EUPCR</name>
<dbReference type="AlphaFoldDB" id="A0AAD1Y7V5"/>